<dbReference type="KEGG" id="pbar:105423417"/>
<dbReference type="CTD" id="36456"/>
<dbReference type="OrthoDB" id="1580043at2759"/>
<dbReference type="SUPFAM" id="SSF81338">
    <property type="entry name" value="Aquaporin-like"/>
    <property type="match status" value="1"/>
</dbReference>
<evidence type="ECO:0000313" key="11">
    <source>
        <dbReference type="RefSeq" id="XP_011631466.1"/>
    </source>
</evidence>
<protein>
    <recommendedName>
        <fullName evidence="8">Aquaporin</fullName>
    </recommendedName>
</protein>
<keyword evidence="3" id="KW-0813">Transport</keyword>
<dbReference type="GO" id="GO:0005737">
    <property type="term" value="C:cytoplasm"/>
    <property type="evidence" value="ECO:0007669"/>
    <property type="project" value="TreeGrafter"/>
</dbReference>
<evidence type="ECO:0000256" key="3">
    <source>
        <dbReference type="ARBA" id="ARBA00022448"/>
    </source>
</evidence>
<feature type="transmembrane region" description="Helical" evidence="8">
    <location>
        <begin position="67"/>
        <end position="85"/>
    </location>
</feature>
<keyword evidence="7 8" id="KW-0472">Membrane</keyword>
<keyword evidence="6 8" id="KW-1133">Transmembrane helix</keyword>
<keyword evidence="5" id="KW-0677">Repeat</keyword>
<comment type="similarity">
    <text evidence="2">Belongs to the MIP/aquaporin (TC 1.A.8) family. AQP11/AQP12 subfamily.</text>
</comment>
<dbReference type="AlphaFoldDB" id="A0A6I9VU20"/>
<organism evidence="9 12">
    <name type="scientific">Pogonomyrmex barbatus</name>
    <name type="common">red harvester ant</name>
    <dbReference type="NCBI Taxonomy" id="144034"/>
    <lineage>
        <taxon>Eukaryota</taxon>
        <taxon>Metazoa</taxon>
        <taxon>Ecdysozoa</taxon>
        <taxon>Arthropoda</taxon>
        <taxon>Hexapoda</taxon>
        <taxon>Insecta</taxon>
        <taxon>Pterygota</taxon>
        <taxon>Neoptera</taxon>
        <taxon>Endopterygota</taxon>
        <taxon>Hymenoptera</taxon>
        <taxon>Apocrita</taxon>
        <taxon>Aculeata</taxon>
        <taxon>Formicoidea</taxon>
        <taxon>Formicidae</taxon>
        <taxon>Myrmicinae</taxon>
        <taxon>Pogonomyrmex</taxon>
    </lineage>
</organism>
<feature type="transmembrane region" description="Helical" evidence="8">
    <location>
        <begin position="185"/>
        <end position="208"/>
    </location>
</feature>
<dbReference type="FunFam" id="1.20.1080.10:FF:000018">
    <property type="entry name" value="Aquaporin"/>
    <property type="match status" value="1"/>
</dbReference>
<evidence type="ECO:0000256" key="1">
    <source>
        <dbReference type="ARBA" id="ARBA00004141"/>
    </source>
</evidence>
<evidence type="ECO:0000256" key="5">
    <source>
        <dbReference type="ARBA" id="ARBA00022737"/>
    </source>
</evidence>
<evidence type="ECO:0000256" key="7">
    <source>
        <dbReference type="ARBA" id="ARBA00023136"/>
    </source>
</evidence>
<feature type="transmembrane region" description="Helical" evidence="8">
    <location>
        <begin position="106"/>
        <end position="133"/>
    </location>
</feature>
<dbReference type="Gene3D" id="1.20.1080.10">
    <property type="entry name" value="Glycerol uptake facilitator protein"/>
    <property type="match status" value="1"/>
</dbReference>
<dbReference type="RefSeq" id="XP_011631465.1">
    <property type="nucleotide sequence ID" value="XM_011633163.2"/>
</dbReference>
<evidence type="ECO:0000313" key="12">
    <source>
        <dbReference type="RefSeq" id="XP_011631467.1"/>
    </source>
</evidence>
<dbReference type="PIRSF" id="PIRSF017529">
    <property type="entry name" value="Aquaporin_11/12"/>
    <property type="match status" value="1"/>
</dbReference>
<proteinExistence type="inferred from homology"/>
<dbReference type="PANTHER" id="PTHR21191:SF16">
    <property type="entry name" value="AQUAPORIN"/>
    <property type="match status" value="1"/>
</dbReference>
<comment type="subcellular location">
    <subcellularLocation>
        <location evidence="1">Membrane</location>
        <topology evidence="1">Multi-pass membrane protein</topology>
    </subcellularLocation>
</comment>
<dbReference type="PANTHER" id="PTHR21191">
    <property type="entry name" value="AQUAPORIN"/>
    <property type="match status" value="1"/>
</dbReference>
<dbReference type="RefSeq" id="XP_011631467.1">
    <property type="nucleotide sequence ID" value="XM_011633165.1"/>
</dbReference>
<dbReference type="GO" id="GO:0016020">
    <property type="term" value="C:membrane"/>
    <property type="evidence" value="ECO:0007669"/>
    <property type="project" value="UniProtKB-SubCell"/>
</dbReference>
<dbReference type="RefSeq" id="XP_011631466.1">
    <property type="nucleotide sequence ID" value="XM_011633164.2"/>
</dbReference>
<dbReference type="GO" id="GO:0015267">
    <property type="term" value="F:channel activity"/>
    <property type="evidence" value="ECO:0007669"/>
    <property type="project" value="TreeGrafter"/>
</dbReference>
<feature type="transmembrane region" description="Helical" evidence="8">
    <location>
        <begin position="12"/>
        <end position="32"/>
    </location>
</feature>
<dbReference type="InterPro" id="IPR016697">
    <property type="entry name" value="Aquaporin_11/12"/>
</dbReference>
<evidence type="ECO:0000256" key="4">
    <source>
        <dbReference type="ARBA" id="ARBA00022692"/>
    </source>
</evidence>
<dbReference type="GeneID" id="105423417"/>
<evidence type="ECO:0000313" key="10">
    <source>
        <dbReference type="RefSeq" id="XP_011631465.1"/>
    </source>
</evidence>
<gene>
    <name evidence="10 11 12" type="primary">LOC105423417</name>
</gene>
<accession>A0A6I9VU20</accession>
<evidence type="ECO:0000256" key="6">
    <source>
        <dbReference type="ARBA" id="ARBA00022989"/>
    </source>
</evidence>
<sequence length="266" mass="29769">MPGSIDLIVSTAYIGVTTWIAYWLRLYALFYLDSYPLTRTLVLEFIATAELCGACFELIIIADNWGVWMYALYLFLLTIWWSKNWDEASACPYTHMEDVIISKKPLTVAFLSICAELAGGLIIFKYIQILWAFQLVSTHKNRAYDDCTTDLQVSVLTGALVECVATCMCRVVSRVLSDLNPRFSTIIDAFVGTSLVVAAFSYTGGYFNPALATSLKYGCLGTSSLEHVIVYWIGACVGSLASLRVYRMPFVQNFIQLQENTDVVYS</sequence>
<dbReference type="Proteomes" id="UP000504615">
    <property type="component" value="Unplaced"/>
</dbReference>
<evidence type="ECO:0000256" key="8">
    <source>
        <dbReference type="PIRNR" id="PIRNR017529"/>
    </source>
</evidence>
<reference evidence="10 11" key="1">
    <citation type="submission" date="2025-04" db="UniProtKB">
        <authorList>
            <consortium name="RefSeq"/>
        </authorList>
    </citation>
    <scope>IDENTIFICATION</scope>
</reference>
<dbReference type="InterPro" id="IPR023271">
    <property type="entry name" value="Aquaporin-like"/>
</dbReference>
<feature type="transmembrane region" description="Helical" evidence="8">
    <location>
        <begin position="228"/>
        <end position="246"/>
    </location>
</feature>
<keyword evidence="4 8" id="KW-0812">Transmembrane</keyword>
<feature type="transmembrane region" description="Helical" evidence="8">
    <location>
        <begin position="153"/>
        <end position="173"/>
    </location>
</feature>
<dbReference type="InterPro" id="IPR051883">
    <property type="entry name" value="AQP11/12_channel"/>
</dbReference>
<evidence type="ECO:0000313" key="9">
    <source>
        <dbReference type="Proteomes" id="UP000504615"/>
    </source>
</evidence>
<keyword evidence="9" id="KW-1185">Reference proteome</keyword>
<name>A0A6I9VU20_9HYME</name>
<evidence type="ECO:0000256" key="2">
    <source>
        <dbReference type="ARBA" id="ARBA00005900"/>
    </source>
</evidence>